<dbReference type="InterPro" id="IPR001387">
    <property type="entry name" value="Cro/C1-type_HTH"/>
</dbReference>
<proteinExistence type="predicted"/>
<organism evidence="1 2">
    <name type="scientific">Nonomuraea maritima</name>
    <dbReference type="NCBI Taxonomy" id="683260"/>
    <lineage>
        <taxon>Bacteria</taxon>
        <taxon>Bacillati</taxon>
        <taxon>Actinomycetota</taxon>
        <taxon>Actinomycetes</taxon>
        <taxon>Streptosporangiales</taxon>
        <taxon>Streptosporangiaceae</taxon>
        <taxon>Nonomuraea</taxon>
    </lineage>
</organism>
<dbReference type="Proteomes" id="UP000198683">
    <property type="component" value="Unassembled WGS sequence"/>
</dbReference>
<protein>
    <recommendedName>
        <fullName evidence="3">Helix-turn-helix domain-containing protein</fullName>
    </recommendedName>
</protein>
<evidence type="ECO:0000313" key="1">
    <source>
        <dbReference type="EMBL" id="SDM13897.1"/>
    </source>
</evidence>
<dbReference type="AlphaFoldDB" id="A0A1G9QTK4"/>
<sequence length="407" mass="44964">MNEPAPLWAARLLAARKTRGWSQRDLARELARVSDKPLPEVDSLIRRIRGHETGEHRPDALYTRLYCAAFDVAEDQLFGTTTTPVPALALPSLAPDADLYERITRAIEQPRRVDLATVQWLEHCLAEHRRVEDAIGSRPLLPLVHAQLSTVADLARGVRGQLADRAVAVLAQYAQFIAWMCHDSRQHAAALAWYDRSHAWAIEAGDSRLAATTLNMRAHQAWSLGDPHRCVRLAEASRWHDGRTTYGVQGMAAQMAGRGHAQMGQANQARTQLAEAEDLIRTAAEHPDNEPPWMYFYDEGWFLMQRGMAELELGDARRAADYLERGLSTLPDHYRRDRAWYGACLAHAQALQGDAEAAVATALSITPDATALNAYAVTALQRTAHDLASAGAPDAEAIRDALVPSQS</sequence>
<dbReference type="EMBL" id="FNFB01000040">
    <property type="protein sequence ID" value="SDM13897.1"/>
    <property type="molecule type" value="Genomic_DNA"/>
</dbReference>
<evidence type="ECO:0008006" key="3">
    <source>
        <dbReference type="Google" id="ProtNLM"/>
    </source>
</evidence>
<evidence type="ECO:0000313" key="2">
    <source>
        <dbReference type="Proteomes" id="UP000198683"/>
    </source>
</evidence>
<dbReference type="GO" id="GO:0003677">
    <property type="term" value="F:DNA binding"/>
    <property type="evidence" value="ECO:0007669"/>
    <property type="project" value="InterPro"/>
</dbReference>
<accession>A0A1G9QTK4</accession>
<gene>
    <name evidence="1" type="ORF">SAMN05421874_14044</name>
</gene>
<dbReference type="InterPro" id="IPR010982">
    <property type="entry name" value="Lambda_DNA-bd_dom_sf"/>
</dbReference>
<keyword evidence="2" id="KW-1185">Reference proteome</keyword>
<dbReference type="SUPFAM" id="SSF47413">
    <property type="entry name" value="lambda repressor-like DNA-binding domains"/>
    <property type="match status" value="1"/>
</dbReference>
<reference evidence="1 2" key="1">
    <citation type="submission" date="2016-10" db="EMBL/GenBank/DDBJ databases">
        <authorList>
            <person name="de Groot N.N."/>
        </authorList>
    </citation>
    <scope>NUCLEOTIDE SEQUENCE [LARGE SCALE GENOMIC DNA]</scope>
    <source>
        <strain evidence="1 2">CGMCC 4.5681</strain>
    </source>
</reference>
<dbReference type="Gene3D" id="1.25.40.10">
    <property type="entry name" value="Tetratricopeptide repeat domain"/>
    <property type="match status" value="1"/>
</dbReference>
<dbReference type="CDD" id="cd00093">
    <property type="entry name" value="HTH_XRE"/>
    <property type="match status" value="1"/>
</dbReference>
<dbReference type="Gene3D" id="1.10.260.40">
    <property type="entry name" value="lambda repressor-like DNA-binding domains"/>
    <property type="match status" value="1"/>
</dbReference>
<dbReference type="InterPro" id="IPR011990">
    <property type="entry name" value="TPR-like_helical_dom_sf"/>
</dbReference>
<dbReference type="OrthoDB" id="4074704at2"/>
<dbReference type="STRING" id="683260.SAMN05421874_14044"/>
<name>A0A1G9QTK4_9ACTN</name>
<dbReference type="RefSeq" id="WP_143022371.1">
    <property type="nucleotide sequence ID" value="NZ_FNFB01000040.1"/>
</dbReference>
<dbReference type="SUPFAM" id="SSF48452">
    <property type="entry name" value="TPR-like"/>
    <property type="match status" value="1"/>
</dbReference>